<dbReference type="Proteomes" id="UP001151518">
    <property type="component" value="Unassembled WGS sequence"/>
</dbReference>
<comment type="caution">
    <text evidence="1">The sequence shown here is derived from an EMBL/GenBank/DDBJ whole genome shotgun (WGS) entry which is preliminary data.</text>
</comment>
<accession>A0A9W8KYD5</accession>
<evidence type="ECO:0000313" key="1">
    <source>
        <dbReference type="EMBL" id="KAJ2677523.1"/>
    </source>
</evidence>
<proteinExistence type="predicted"/>
<dbReference type="AlphaFoldDB" id="A0A9W8KYD5"/>
<name>A0A9W8KYD5_9FUNG</name>
<gene>
    <name evidence="1" type="ORF">GGI25_003158</name>
</gene>
<organism evidence="1 2">
    <name type="scientific">Coemansia spiralis</name>
    <dbReference type="NCBI Taxonomy" id="417178"/>
    <lineage>
        <taxon>Eukaryota</taxon>
        <taxon>Fungi</taxon>
        <taxon>Fungi incertae sedis</taxon>
        <taxon>Zoopagomycota</taxon>
        <taxon>Kickxellomycotina</taxon>
        <taxon>Kickxellomycetes</taxon>
        <taxon>Kickxellales</taxon>
        <taxon>Kickxellaceae</taxon>
        <taxon>Coemansia</taxon>
    </lineage>
</organism>
<reference evidence="1" key="1">
    <citation type="submission" date="2022-07" db="EMBL/GenBank/DDBJ databases">
        <title>Phylogenomic reconstructions and comparative analyses of Kickxellomycotina fungi.</title>
        <authorList>
            <person name="Reynolds N.K."/>
            <person name="Stajich J.E."/>
            <person name="Barry K."/>
            <person name="Grigoriev I.V."/>
            <person name="Crous P."/>
            <person name="Smith M.E."/>
        </authorList>
    </citation>
    <scope>NUCLEOTIDE SEQUENCE</scope>
    <source>
        <strain evidence="1">NRRL 3115</strain>
    </source>
</reference>
<sequence length="111" mass="13531">MYPPMPVYPEYYDCEYHYPWMSSHYEELIEMCLTKLDYYSSFNLFKQIKFQGTTMYGGVSYLCYKYGKYKILARDNVLVIFKKSHQVYLPNPVVVEIEYLPHGYWLKVHYE</sequence>
<protein>
    <submittedName>
        <fullName evidence="1">Uncharacterized protein</fullName>
    </submittedName>
</protein>
<evidence type="ECO:0000313" key="2">
    <source>
        <dbReference type="Proteomes" id="UP001151518"/>
    </source>
</evidence>
<dbReference type="EMBL" id="JANBTW010000032">
    <property type="protein sequence ID" value="KAJ2677523.1"/>
    <property type="molecule type" value="Genomic_DNA"/>
</dbReference>